<organism evidence="2">
    <name type="scientific">Oikopleura dioica</name>
    <name type="common">Tunicate</name>
    <dbReference type="NCBI Taxonomy" id="34765"/>
    <lineage>
        <taxon>Eukaryota</taxon>
        <taxon>Metazoa</taxon>
        <taxon>Chordata</taxon>
        <taxon>Tunicata</taxon>
        <taxon>Appendicularia</taxon>
        <taxon>Copelata</taxon>
        <taxon>Oikopleuridae</taxon>
        <taxon>Oikopleura</taxon>
    </lineage>
</organism>
<evidence type="ECO:0000256" key="1">
    <source>
        <dbReference type="SAM" id="Phobius"/>
    </source>
</evidence>
<feature type="transmembrane region" description="Helical" evidence="1">
    <location>
        <begin position="37"/>
        <end position="55"/>
    </location>
</feature>
<reference evidence="2" key="1">
    <citation type="journal article" date="2010" name="Science">
        <title>Plasticity of animal genome architecture unmasked by rapid evolution of a pelagic tunicate.</title>
        <authorList>
            <person name="Denoeud F."/>
            <person name="Henriet S."/>
            <person name="Mungpakdee S."/>
            <person name="Aury J.M."/>
            <person name="Da Silva C."/>
            <person name="Brinkmann H."/>
            <person name="Mikhaleva J."/>
            <person name="Olsen L.C."/>
            <person name="Jubin C."/>
            <person name="Canestro C."/>
            <person name="Bouquet J.M."/>
            <person name="Danks G."/>
            <person name="Poulain J."/>
            <person name="Campsteijn C."/>
            <person name="Adamski M."/>
            <person name="Cross I."/>
            <person name="Yadetie F."/>
            <person name="Muffato M."/>
            <person name="Louis A."/>
            <person name="Butcher S."/>
            <person name="Tsagkogeorga G."/>
            <person name="Konrad A."/>
            <person name="Singh S."/>
            <person name="Jensen M.F."/>
            <person name="Cong E.H."/>
            <person name="Eikeseth-Otteraa H."/>
            <person name="Noel B."/>
            <person name="Anthouard V."/>
            <person name="Porcel B.M."/>
            <person name="Kachouri-Lafond R."/>
            <person name="Nishino A."/>
            <person name="Ugolini M."/>
            <person name="Chourrout P."/>
            <person name="Nishida H."/>
            <person name="Aasland R."/>
            <person name="Huzurbazar S."/>
            <person name="Westhof E."/>
            <person name="Delsuc F."/>
            <person name="Lehrach H."/>
            <person name="Reinhardt R."/>
            <person name="Weissenbach J."/>
            <person name="Roy S.W."/>
            <person name="Artiguenave F."/>
            <person name="Postlethwait J.H."/>
            <person name="Manak J.R."/>
            <person name="Thompson E.M."/>
            <person name="Jaillon O."/>
            <person name="Du Pasquier L."/>
            <person name="Boudinot P."/>
            <person name="Liberles D.A."/>
            <person name="Volff J.N."/>
            <person name="Philippe H."/>
            <person name="Lenhard B."/>
            <person name="Roest Crollius H."/>
            <person name="Wincker P."/>
            <person name="Chourrout D."/>
        </authorList>
    </citation>
    <scope>NUCLEOTIDE SEQUENCE [LARGE SCALE GENOMIC DNA]</scope>
</reference>
<dbReference type="InParanoid" id="E4X6N9"/>
<dbReference type="Proteomes" id="UP000001307">
    <property type="component" value="Unassembled WGS sequence"/>
</dbReference>
<gene>
    <name evidence="2" type="ORF">GSOID_T00003397001</name>
</gene>
<evidence type="ECO:0000313" key="2">
    <source>
        <dbReference type="EMBL" id="CBY08029.1"/>
    </source>
</evidence>
<protein>
    <submittedName>
        <fullName evidence="2">Uncharacterized protein</fullName>
    </submittedName>
</protein>
<accession>E4X6N9</accession>
<keyword evidence="3" id="KW-1185">Reference proteome</keyword>
<dbReference type="AlphaFoldDB" id="E4X6N9"/>
<name>E4X6N9_OIKDI</name>
<sequence length="98" mass="11223">MTVCDILGPGRLQENCYIVLKKYLGIDYGPSGSETPVFGLLFNIMIVMAFIFLGLKNRPKWSKRDFMVRAKLDELDEELKLKVNEALYERVAVSKDGY</sequence>
<evidence type="ECO:0000313" key="3">
    <source>
        <dbReference type="Proteomes" id="UP000001307"/>
    </source>
</evidence>
<keyword evidence="1" id="KW-0812">Transmembrane</keyword>
<dbReference type="EMBL" id="FN653027">
    <property type="protein sequence ID" value="CBY08029.1"/>
    <property type="molecule type" value="Genomic_DNA"/>
</dbReference>
<keyword evidence="1" id="KW-1133">Transmembrane helix</keyword>
<keyword evidence="1" id="KW-0472">Membrane</keyword>
<proteinExistence type="predicted"/>